<keyword evidence="4 5" id="KW-0456">Lyase</keyword>
<dbReference type="PANTHER" id="PTHR11444">
    <property type="entry name" value="ASPARTATEAMMONIA/ARGININOSUCCINATE/ADENYLOSUCCINATE LYASE"/>
    <property type="match status" value="1"/>
</dbReference>
<comment type="catalytic activity">
    <reaction evidence="5">
        <text>(S)-malate = fumarate + H2O</text>
        <dbReference type="Rhea" id="RHEA:12460"/>
        <dbReference type="ChEBI" id="CHEBI:15377"/>
        <dbReference type="ChEBI" id="CHEBI:15589"/>
        <dbReference type="ChEBI" id="CHEBI:29806"/>
        <dbReference type="EC" id="4.2.1.2"/>
    </reaction>
</comment>
<feature type="chain" id="PRO_5007493080" description="Fumarate hydratase class II" evidence="6">
    <location>
        <begin position="34"/>
        <end position="497"/>
    </location>
</feature>
<comment type="pathway">
    <text evidence="5">Carbohydrate metabolism; tricarboxylic acid cycle; (S)-malate from fumarate: step 1/1.</text>
</comment>
<dbReference type="Pfam" id="PF10415">
    <property type="entry name" value="FumaraseC_C"/>
    <property type="match status" value="1"/>
</dbReference>
<comment type="similarity">
    <text evidence="1 5">Belongs to the class-II fumarase/aspartase family. Fumarase subfamily.</text>
</comment>
<feature type="active site" evidence="5">
    <location>
        <position position="348"/>
    </location>
</feature>
<dbReference type="InterPro" id="IPR020557">
    <property type="entry name" value="Fumarate_lyase_CS"/>
</dbReference>
<dbReference type="EC" id="4.2.1.2" evidence="5"/>
<dbReference type="SUPFAM" id="SSF48557">
    <property type="entry name" value="L-aspartase-like"/>
    <property type="match status" value="1"/>
</dbReference>
<dbReference type="GO" id="GO:0006099">
    <property type="term" value="P:tricarboxylic acid cycle"/>
    <property type="evidence" value="ECO:0007669"/>
    <property type="project" value="UniProtKB-UniRule"/>
</dbReference>
<dbReference type="Pfam" id="PF00206">
    <property type="entry name" value="Lyase_1"/>
    <property type="match status" value="1"/>
</dbReference>
<dbReference type="Proteomes" id="UP000071065">
    <property type="component" value="Chromosome"/>
</dbReference>
<feature type="active site" description="Proton donor/acceptor" evidence="5">
    <location>
        <position position="218"/>
    </location>
</feature>
<evidence type="ECO:0000259" key="8">
    <source>
        <dbReference type="Pfam" id="PF10415"/>
    </source>
</evidence>
<evidence type="ECO:0000256" key="3">
    <source>
        <dbReference type="ARBA" id="ARBA00022532"/>
    </source>
</evidence>
<evidence type="ECO:0000313" key="10">
    <source>
        <dbReference type="Proteomes" id="UP000071065"/>
    </source>
</evidence>
<dbReference type="InterPro" id="IPR008948">
    <property type="entry name" value="L-Aspartase-like"/>
</dbReference>
<dbReference type="AlphaFoldDB" id="A0A142BHW6"/>
<dbReference type="GO" id="GO:0006106">
    <property type="term" value="P:fumarate metabolic process"/>
    <property type="evidence" value="ECO:0007669"/>
    <property type="project" value="InterPro"/>
</dbReference>
<dbReference type="PANTHER" id="PTHR11444:SF22">
    <property type="entry name" value="FUMARATE HYDRATASE CLASS II"/>
    <property type="match status" value="1"/>
</dbReference>
<dbReference type="PATRIC" id="fig|570277.3.peg.4744"/>
<dbReference type="Gene3D" id="1.20.200.10">
    <property type="entry name" value="Fumarase/aspartase (Central domain)"/>
    <property type="match status" value="1"/>
</dbReference>
<dbReference type="EMBL" id="CP013251">
    <property type="protein sequence ID" value="AMO58342.1"/>
    <property type="molecule type" value="Genomic_DNA"/>
</dbReference>
<evidence type="ECO:0000256" key="6">
    <source>
        <dbReference type="SAM" id="SignalP"/>
    </source>
</evidence>
<proteinExistence type="inferred from homology"/>
<name>A0A142BHW6_9GAMM</name>
<keyword evidence="3 5" id="KW-0816">Tricarboxylic acid cycle</keyword>
<dbReference type="GO" id="GO:0004333">
    <property type="term" value="F:fumarate hydratase activity"/>
    <property type="evidence" value="ECO:0007669"/>
    <property type="project" value="UniProtKB-UniRule"/>
</dbReference>
<feature type="binding site" evidence="5">
    <location>
        <begin position="134"/>
        <end position="136"/>
    </location>
    <ligand>
        <name>substrate</name>
    </ligand>
</feature>
<keyword evidence="2 5" id="KW-0963">Cytoplasm</keyword>
<dbReference type="HAMAP" id="MF_00743">
    <property type="entry name" value="FumaraseC"/>
    <property type="match status" value="1"/>
</dbReference>
<organism evidence="9 10">
    <name type="scientific">Endozoicomonas montiporae CL-33</name>
    <dbReference type="NCBI Taxonomy" id="570277"/>
    <lineage>
        <taxon>Bacteria</taxon>
        <taxon>Pseudomonadati</taxon>
        <taxon>Pseudomonadota</taxon>
        <taxon>Gammaproteobacteria</taxon>
        <taxon>Oceanospirillales</taxon>
        <taxon>Endozoicomonadaceae</taxon>
        <taxon>Endozoicomonas</taxon>
    </lineage>
</organism>
<evidence type="ECO:0000256" key="4">
    <source>
        <dbReference type="ARBA" id="ARBA00023239"/>
    </source>
</evidence>
<evidence type="ECO:0000313" key="9">
    <source>
        <dbReference type="EMBL" id="AMO58342.1"/>
    </source>
</evidence>
<dbReference type="GO" id="GO:0005737">
    <property type="term" value="C:cytoplasm"/>
    <property type="evidence" value="ECO:0007669"/>
    <property type="project" value="UniProtKB-SubCell"/>
</dbReference>
<feature type="domain" description="Fumarate lyase N-terminal" evidence="7">
    <location>
        <begin position="44"/>
        <end position="372"/>
    </location>
</feature>
<comment type="function">
    <text evidence="5">Involved in the TCA cycle. Catalyzes the stereospecific interconversion of fumarate to L-malate.</text>
</comment>
<keyword evidence="6" id="KW-0732">Signal</keyword>
<dbReference type="UniPathway" id="UPA00223">
    <property type="reaction ID" value="UER01007"/>
</dbReference>
<evidence type="ECO:0000256" key="1">
    <source>
        <dbReference type="ARBA" id="ARBA00009084"/>
    </source>
</evidence>
<feature type="signal peptide" evidence="6">
    <location>
        <begin position="1"/>
        <end position="33"/>
    </location>
</feature>
<accession>A0A142BHW6</accession>
<dbReference type="FunFam" id="1.10.40.30:FF:000002">
    <property type="entry name" value="Fumarate hydratase class II"/>
    <property type="match status" value="1"/>
</dbReference>
<comment type="miscellaneous">
    <text evidence="5">There are 2 substrate-binding sites: the catalytic A site, and the non-catalytic B site that may play a role in the transfer of substrate or product between the active site and the solvent. Alternatively, the B site may bind allosteric effectors.</text>
</comment>
<dbReference type="InterPro" id="IPR000362">
    <property type="entry name" value="Fumarate_lyase_fam"/>
</dbReference>
<dbReference type="Gene3D" id="1.10.40.30">
    <property type="entry name" value="Fumarase/aspartase (C-terminal domain)"/>
    <property type="match status" value="1"/>
</dbReference>
<dbReference type="InterPro" id="IPR018951">
    <property type="entry name" value="Fumarase_C_C"/>
</dbReference>
<dbReference type="PRINTS" id="PR00149">
    <property type="entry name" value="FUMRATELYASE"/>
</dbReference>
<comment type="caution">
    <text evidence="5">Lacks conserved residue(s) required for the propagation of feature annotation.</text>
</comment>
<dbReference type="KEGG" id="emp:EZMO1_4426"/>
<dbReference type="PROSITE" id="PS00163">
    <property type="entry name" value="FUMARATE_LYASES"/>
    <property type="match status" value="1"/>
</dbReference>
<dbReference type="FunFam" id="1.20.200.10:FF:000001">
    <property type="entry name" value="Fumarate hydratase, mitochondrial"/>
    <property type="match status" value="1"/>
</dbReference>
<comment type="subcellular location">
    <subcellularLocation>
        <location evidence="5">Cytoplasm</location>
    </subcellularLocation>
</comment>
<dbReference type="STRING" id="570277.EZMO1_4426"/>
<sequence length="497" mass="53177">MRKTIRTIARLCHYCKLATMTGLCILMSNPANSTDVRIEKDSLGEVSVPVAALYGAQTQRAVDNFPVSGQPLPEAFITAIARIKKAAAVANQSLGLLSEDKAESIIKAADQIIAADYPGTAQSQFPIDVYQTGSGTSTNMNVNEVVSHLASLNGTTPVSPNDDVNLGQSSNDVIPSAIHVASALLVEQQLLPALSHLIQTLDERIQDIGHIVKTGRTHTMDAMPVTFAQEMGGWKALLLQDQKRLKDTQKRLLQLTLGGTAVGSGTNTHPDYSQAVCNALDKDTGLHFTPAPNFFAAQSVPATALELSANLRNVAVSLMKIANDLRWMNSGPLAGFGEIELPALQPGSSIMPGKINPVISESVTMVSAQIIGLDTAVTIAAQSGHFELNVMLPLVANNLVQSIMLASNASIILADKAIKGFRVREANINQSLDRNPILVTALNPIIGYMKAADIAKQAYKEKRSILEVAKEKTDLTEEELKRILDPVQLTKGGINKK</sequence>
<evidence type="ECO:0000259" key="7">
    <source>
        <dbReference type="Pfam" id="PF00206"/>
    </source>
</evidence>
<feature type="domain" description="Fumarase C C-terminal" evidence="8">
    <location>
        <begin position="438"/>
        <end position="491"/>
    </location>
</feature>
<feature type="binding site" evidence="5">
    <location>
        <position position="217"/>
    </location>
    <ligand>
        <name>substrate</name>
    </ligand>
</feature>
<gene>
    <name evidence="5 9" type="primary">fumC</name>
    <name evidence="9" type="ORF">EZMO1_4426</name>
</gene>
<dbReference type="Gene3D" id="1.10.275.10">
    <property type="entry name" value="Fumarase/aspartase (N-terminal domain)"/>
    <property type="match status" value="1"/>
</dbReference>
<feature type="binding site" evidence="5">
    <location>
        <begin position="169"/>
        <end position="171"/>
    </location>
    <ligand>
        <name>substrate</name>
    </ligand>
</feature>
<reference evidence="9 10" key="1">
    <citation type="journal article" date="2016" name="Front. Microbiol.">
        <title>Genomic Insight into the Host-Endosymbiont Relationship of Endozoicomonas montiporae CL-33(T) with its Coral Host.</title>
        <authorList>
            <person name="Ding J.-Y."/>
            <person name="Shiu J.-H."/>
            <person name="Chen W.-M."/>
            <person name="Chiang Y.-R."/>
            <person name="Tang S.-L."/>
        </authorList>
    </citation>
    <scope>NUCLEOTIDE SEQUENCE [LARGE SCALE GENOMIC DNA]</scope>
    <source>
        <strain evidence="9 10">CL-33</strain>
    </source>
</reference>
<dbReference type="InterPro" id="IPR005677">
    <property type="entry name" value="Fum_hydII"/>
</dbReference>
<evidence type="ECO:0000256" key="2">
    <source>
        <dbReference type="ARBA" id="ARBA00022490"/>
    </source>
</evidence>
<comment type="subunit">
    <text evidence="5">Homotetramer.</text>
</comment>
<dbReference type="InterPro" id="IPR024083">
    <property type="entry name" value="Fumarase/histidase_N"/>
</dbReference>
<evidence type="ECO:0000256" key="5">
    <source>
        <dbReference type="HAMAP-Rule" id="MF_00743"/>
    </source>
</evidence>
<feature type="site" description="Important for catalytic activity" evidence="5">
    <location>
        <position position="361"/>
    </location>
</feature>
<feature type="binding site" evidence="5">
    <location>
        <position position="349"/>
    </location>
    <ligand>
        <name>substrate</name>
    </ligand>
</feature>
<dbReference type="InterPro" id="IPR022761">
    <property type="entry name" value="Fumarate_lyase_N"/>
</dbReference>
<protein>
    <recommendedName>
        <fullName evidence="5">Fumarate hydratase class II</fullName>
        <shortName evidence="5">Fumarase C</shortName>
        <ecNumber evidence="5">4.2.1.2</ecNumber>
    </recommendedName>
    <alternativeName>
        <fullName evidence="5">Aerobic fumarase</fullName>
    </alternativeName>
    <alternativeName>
        <fullName evidence="5">Iron-independent fumarase</fullName>
    </alternativeName>
</protein>
<feature type="binding site" evidence="5">
    <location>
        <begin position="354"/>
        <end position="356"/>
    </location>
    <ligand>
        <name>substrate</name>
    </ligand>
</feature>